<keyword evidence="2" id="KW-1185">Reference proteome</keyword>
<organism evidence="1 2">
    <name type="scientific">Funneliformis geosporum</name>
    <dbReference type="NCBI Taxonomy" id="1117311"/>
    <lineage>
        <taxon>Eukaryota</taxon>
        <taxon>Fungi</taxon>
        <taxon>Fungi incertae sedis</taxon>
        <taxon>Mucoromycota</taxon>
        <taxon>Glomeromycotina</taxon>
        <taxon>Glomeromycetes</taxon>
        <taxon>Glomerales</taxon>
        <taxon>Glomeraceae</taxon>
        <taxon>Funneliformis</taxon>
    </lineage>
</organism>
<accession>A0A9W4X2S9</accession>
<dbReference type="EMBL" id="CAMKVN010007010">
    <property type="protein sequence ID" value="CAI2191000.1"/>
    <property type="molecule type" value="Genomic_DNA"/>
</dbReference>
<proteinExistence type="predicted"/>
<feature type="non-terminal residue" evidence="1">
    <location>
        <position position="1"/>
    </location>
</feature>
<dbReference type="AlphaFoldDB" id="A0A9W4X2S9"/>
<comment type="caution">
    <text evidence="1">The sequence shown here is derived from an EMBL/GenBank/DDBJ whole genome shotgun (WGS) entry which is preliminary data.</text>
</comment>
<sequence>TLKEDSNDLISDYPAAKSYLQNKLYPICFSWVYCYIQTQFTADIITTQKAESENNTIK</sequence>
<protein>
    <submittedName>
        <fullName evidence="1">4520_t:CDS:1</fullName>
    </submittedName>
</protein>
<evidence type="ECO:0000313" key="1">
    <source>
        <dbReference type="EMBL" id="CAI2191000.1"/>
    </source>
</evidence>
<reference evidence="1" key="1">
    <citation type="submission" date="2022-08" db="EMBL/GenBank/DDBJ databases">
        <authorList>
            <person name="Kallberg Y."/>
            <person name="Tangrot J."/>
            <person name="Rosling A."/>
        </authorList>
    </citation>
    <scope>NUCLEOTIDE SEQUENCE</scope>
    <source>
        <strain evidence="1">Wild A</strain>
    </source>
</reference>
<evidence type="ECO:0000313" key="2">
    <source>
        <dbReference type="Proteomes" id="UP001153678"/>
    </source>
</evidence>
<dbReference type="OrthoDB" id="2348750at2759"/>
<dbReference type="Proteomes" id="UP001153678">
    <property type="component" value="Unassembled WGS sequence"/>
</dbReference>
<gene>
    <name evidence="1" type="ORF">FWILDA_LOCUS14856</name>
</gene>
<name>A0A9W4X2S9_9GLOM</name>